<gene>
    <name evidence="12" type="primary">IR</name>
</gene>
<keyword evidence="4 9" id="KW-0812">Transmembrane</keyword>
<reference evidence="12" key="1">
    <citation type="journal article" date="2017" name="Sci. Rep.">
        <title>Antennal transcriptomes of three tortricid moths reveal putative conserved chemosensory receptors for social and habitat olfactory cues.</title>
        <authorList>
            <person name="Gonzalez F."/>
            <person name="Witzgall P."/>
            <person name="Walker W.B."/>
        </authorList>
    </citation>
    <scope>NUCLEOTIDE SEQUENCE</scope>
</reference>
<dbReference type="Pfam" id="PF00060">
    <property type="entry name" value="Lig_chan"/>
    <property type="match status" value="1"/>
</dbReference>
<keyword evidence="8" id="KW-0325">Glycoprotein</keyword>
<feature type="transmembrane region" description="Helical" evidence="9">
    <location>
        <begin position="384"/>
        <end position="402"/>
    </location>
</feature>
<dbReference type="GO" id="GO:0050906">
    <property type="term" value="P:detection of stimulus involved in sensory perception"/>
    <property type="evidence" value="ECO:0007669"/>
    <property type="project" value="UniProtKB-ARBA"/>
</dbReference>
<feature type="transmembrane region" description="Helical" evidence="9">
    <location>
        <begin position="324"/>
        <end position="347"/>
    </location>
</feature>
<feature type="domain" description="Ionotropic receptor 75a N-terminal" evidence="11">
    <location>
        <begin position="25"/>
        <end position="178"/>
    </location>
</feature>
<dbReference type="AlphaFoldDB" id="A0A223HCY1"/>
<evidence type="ECO:0000256" key="9">
    <source>
        <dbReference type="SAM" id="Phobius"/>
    </source>
</evidence>
<feature type="transmembrane region" description="Helical" evidence="9">
    <location>
        <begin position="12"/>
        <end position="29"/>
    </location>
</feature>
<evidence type="ECO:0000256" key="1">
    <source>
        <dbReference type="ARBA" id="ARBA00004651"/>
    </source>
</evidence>
<organism evidence="12">
    <name type="scientific">Hedya nubiferana</name>
    <dbReference type="NCBI Taxonomy" id="572853"/>
    <lineage>
        <taxon>Eukaryota</taxon>
        <taxon>Metazoa</taxon>
        <taxon>Ecdysozoa</taxon>
        <taxon>Arthropoda</taxon>
        <taxon>Hexapoda</taxon>
        <taxon>Insecta</taxon>
        <taxon>Pterygota</taxon>
        <taxon>Neoptera</taxon>
        <taxon>Endopterygota</taxon>
        <taxon>Lepidoptera</taxon>
        <taxon>Glossata</taxon>
        <taxon>Ditrysia</taxon>
        <taxon>Tortricoidea</taxon>
        <taxon>Tortricidae</taxon>
        <taxon>Olethreutinae</taxon>
        <taxon>Olethreutini</taxon>
        <taxon>Hedya</taxon>
    </lineage>
</organism>
<evidence type="ECO:0000256" key="2">
    <source>
        <dbReference type="ARBA" id="ARBA00008685"/>
    </source>
</evidence>
<keyword evidence="3" id="KW-1003">Cell membrane</keyword>
<keyword evidence="5 9" id="KW-1133">Transmembrane helix</keyword>
<keyword evidence="7 12" id="KW-0675">Receptor</keyword>
<dbReference type="GO" id="GO:0015276">
    <property type="term" value="F:ligand-gated monoatomic ion channel activity"/>
    <property type="evidence" value="ECO:0007669"/>
    <property type="project" value="InterPro"/>
</dbReference>
<dbReference type="PANTHER" id="PTHR42643">
    <property type="entry name" value="IONOTROPIC RECEPTOR 20A-RELATED"/>
    <property type="match status" value="1"/>
</dbReference>
<evidence type="ECO:0000259" key="11">
    <source>
        <dbReference type="Pfam" id="PF24576"/>
    </source>
</evidence>
<name>A0A223HCY1_9NEOP</name>
<dbReference type="InterPro" id="IPR001320">
    <property type="entry name" value="Iontro_rcpt_C"/>
</dbReference>
<evidence type="ECO:0000256" key="8">
    <source>
        <dbReference type="ARBA" id="ARBA00023180"/>
    </source>
</evidence>
<sequence length="606" mass="69114">MRFYVNPSMNLITYSTLLTIFSTAEIYLIKDVFKYKNLNVGTLFHCSNPENVINLQRFLNKIDLRVSSIRMGGNTSRFKQTSGIRVGIIIKTSCDNWTQVFELFNSNLFKKAQYSWLIFADDVSSTSEELLTYPIEVDSDVTIISQSEKFFNFYEVYNTGYYTNGRYHVEPVGHWYNKLWMKPHRRTDLSGVVLKSPVVVTHNIDHQTFEEYVSRSKPELDSLHKLKYFTLLKYLREMFNFSFVLQRTNSWGYLTNGSFDGMVGTLQRREADIGGTPVFIRPDRAKFIHYVTATWSSKPCFIFRHPKHPGGFLTIYTRPLSAEVWGCIVALLVLAGSLLCGLLKLGAVMLVGDEGDSSASLALLSVWSAVCQQGMTVNRRSTSVRLVLFSSFLFSLFVYQYYNALVVSTLLRVPPVTIRSLNDLLHSKLKAGVEDVLYNKDYFRRTTDPIALELYARKIASPHPHYFPPEHGMALVKRGGFAFHADTAFSYPIIRRTFTEREICELQEVQLFPPQIMFAVTKKGSPYIKHLSYGIRKMAESGLMQRLKNSWDEPKPSCVRTPDSSIFSVTLREFCVPLMILCAGVVAAAGVLLAELIVFRAMQDPV</sequence>
<protein>
    <submittedName>
        <fullName evidence="12">Putative ionotropic receptor IR64a</fullName>
    </submittedName>
</protein>
<dbReference type="Gene3D" id="1.10.287.70">
    <property type="match status" value="1"/>
</dbReference>
<dbReference type="Gene3D" id="3.40.190.10">
    <property type="entry name" value="Periplasmic binding protein-like II"/>
    <property type="match status" value="1"/>
</dbReference>
<evidence type="ECO:0000256" key="6">
    <source>
        <dbReference type="ARBA" id="ARBA00023136"/>
    </source>
</evidence>
<dbReference type="PANTHER" id="PTHR42643:SF33">
    <property type="entry name" value="GLUTAMATE RECEPTOR 2-LIKE PROTEIN"/>
    <property type="match status" value="1"/>
</dbReference>
<evidence type="ECO:0000259" key="10">
    <source>
        <dbReference type="Pfam" id="PF00060"/>
    </source>
</evidence>
<feature type="transmembrane region" description="Helical" evidence="9">
    <location>
        <begin position="578"/>
        <end position="599"/>
    </location>
</feature>
<accession>A0A223HCY1</accession>
<keyword evidence="6 9" id="KW-0472">Membrane</keyword>
<proteinExistence type="evidence at transcript level"/>
<dbReference type="GO" id="GO:0005886">
    <property type="term" value="C:plasma membrane"/>
    <property type="evidence" value="ECO:0007669"/>
    <property type="project" value="UniProtKB-SubCell"/>
</dbReference>
<dbReference type="EMBL" id="KY283572">
    <property type="protein sequence ID" value="AST36232.1"/>
    <property type="molecule type" value="mRNA"/>
</dbReference>
<dbReference type="InterPro" id="IPR052192">
    <property type="entry name" value="Insect_Ionotropic_Sensory_Rcpt"/>
</dbReference>
<evidence type="ECO:0000313" key="12">
    <source>
        <dbReference type="EMBL" id="AST36232.1"/>
    </source>
</evidence>
<feature type="domain" description="Ionotropic glutamate receptor C-terminal" evidence="10">
    <location>
        <begin position="321"/>
        <end position="532"/>
    </location>
</feature>
<evidence type="ECO:0000256" key="3">
    <source>
        <dbReference type="ARBA" id="ARBA00022475"/>
    </source>
</evidence>
<comment type="similarity">
    <text evidence="2">Belongs to the glutamate-gated ion channel (TC 1.A.10.1) family.</text>
</comment>
<evidence type="ECO:0000256" key="5">
    <source>
        <dbReference type="ARBA" id="ARBA00022989"/>
    </source>
</evidence>
<dbReference type="SUPFAM" id="SSF53850">
    <property type="entry name" value="Periplasmic binding protein-like II"/>
    <property type="match status" value="1"/>
</dbReference>
<evidence type="ECO:0000256" key="7">
    <source>
        <dbReference type="ARBA" id="ARBA00023170"/>
    </source>
</evidence>
<comment type="subcellular location">
    <subcellularLocation>
        <location evidence="1">Cell membrane</location>
        <topology evidence="1">Multi-pass membrane protein</topology>
    </subcellularLocation>
</comment>
<dbReference type="InterPro" id="IPR057074">
    <property type="entry name" value="IR75A_N"/>
</dbReference>
<dbReference type="Pfam" id="PF24576">
    <property type="entry name" value="IR75A_N"/>
    <property type="match status" value="1"/>
</dbReference>
<evidence type="ECO:0000256" key="4">
    <source>
        <dbReference type="ARBA" id="ARBA00022692"/>
    </source>
</evidence>